<accession>A0AAD5XD26</accession>
<reference evidence="2" key="1">
    <citation type="submission" date="2020-05" db="EMBL/GenBank/DDBJ databases">
        <title>Phylogenomic resolution of chytrid fungi.</title>
        <authorList>
            <person name="Stajich J.E."/>
            <person name="Amses K."/>
            <person name="Simmons R."/>
            <person name="Seto K."/>
            <person name="Myers J."/>
            <person name="Bonds A."/>
            <person name="Quandt C.A."/>
            <person name="Barry K."/>
            <person name="Liu P."/>
            <person name="Grigoriev I."/>
            <person name="Longcore J.E."/>
            <person name="James T.Y."/>
        </authorList>
    </citation>
    <scope>NUCLEOTIDE SEQUENCE</scope>
    <source>
        <strain evidence="2">JEL0513</strain>
    </source>
</reference>
<proteinExistence type="predicted"/>
<dbReference type="Pfam" id="PF06985">
    <property type="entry name" value="HET"/>
    <property type="match status" value="1"/>
</dbReference>
<protein>
    <submittedName>
        <fullName evidence="2">WD repeat-containing protein jip5</fullName>
    </submittedName>
</protein>
<dbReference type="InterPro" id="IPR052895">
    <property type="entry name" value="HetReg/Transcr_Mod"/>
</dbReference>
<dbReference type="EMBL" id="JADGJH010000752">
    <property type="protein sequence ID" value="KAJ3123226.1"/>
    <property type="molecule type" value="Genomic_DNA"/>
</dbReference>
<evidence type="ECO:0000313" key="3">
    <source>
        <dbReference type="Proteomes" id="UP001211907"/>
    </source>
</evidence>
<comment type="caution">
    <text evidence="2">The sequence shown here is derived from an EMBL/GenBank/DDBJ whole genome shotgun (WGS) entry which is preliminary data.</text>
</comment>
<evidence type="ECO:0000313" key="2">
    <source>
        <dbReference type="EMBL" id="KAJ3123226.1"/>
    </source>
</evidence>
<dbReference type="PANTHER" id="PTHR24148">
    <property type="entry name" value="ANKYRIN REPEAT DOMAIN-CONTAINING PROTEIN 39 HOMOLOG-RELATED"/>
    <property type="match status" value="1"/>
</dbReference>
<organism evidence="2 3">
    <name type="scientific">Physocladia obscura</name>
    <dbReference type="NCBI Taxonomy" id="109957"/>
    <lineage>
        <taxon>Eukaryota</taxon>
        <taxon>Fungi</taxon>
        <taxon>Fungi incertae sedis</taxon>
        <taxon>Chytridiomycota</taxon>
        <taxon>Chytridiomycota incertae sedis</taxon>
        <taxon>Chytridiomycetes</taxon>
        <taxon>Chytridiales</taxon>
        <taxon>Chytriomycetaceae</taxon>
        <taxon>Physocladia</taxon>
    </lineage>
</organism>
<keyword evidence="3" id="KW-1185">Reference proteome</keyword>
<dbReference type="Proteomes" id="UP001211907">
    <property type="component" value="Unassembled WGS sequence"/>
</dbReference>
<feature type="domain" description="Heterokaryon incompatibility" evidence="1">
    <location>
        <begin position="71"/>
        <end position="212"/>
    </location>
</feature>
<dbReference type="InterPro" id="IPR010730">
    <property type="entry name" value="HET"/>
</dbReference>
<gene>
    <name evidence="2" type="primary">JIP5</name>
    <name evidence="2" type="ORF">HK100_011685</name>
</gene>
<evidence type="ECO:0000259" key="1">
    <source>
        <dbReference type="Pfam" id="PF06985"/>
    </source>
</evidence>
<name>A0AAD5XD26_9FUNG</name>
<dbReference type="PANTHER" id="PTHR24148:SF64">
    <property type="entry name" value="HETEROKARYON INCOMPATIBILITY DOMAIN-CONTAINING PROTEIN"/>
    <property type="match status" value="1"/>
</dbReference>
<sequence>MFLTKIFKRKEETAEPETIVRTEKGTTYKVVKGSAIYTKNSDKTVTNQFCTNLNEALKDNRIIDGRPSGDYIAISHVWGQNVIETRRAGWARPVLSNSVTKLNIIESVASSRNVWCDVYSIDQKDKSDIAAQVAIMGKIYREAAATVVILSEKDSKKIVQTVRMLKVLISCLRDMEDGVPRPEVKSVILWLWGQDMTFVLEDYDSRVWTLQEKILSRQINYITVVPCNNGESIPEEFRHSDVADLLRISRSRKGAELLRGFWSNKHVEDFHDGLERIAETLCAKMFPSVLREIDGISDVEALRLARTSSLRTCSVDRDNLFGLYGICKQVNPYHYFEFSENEVAAMTADLIVIGALLPGRNGSTEQSPTLSWCPSPKDIIATGFKRTALTTKLGIVEGKSGLRRYKLGVFLYDAEIGNECKLRIAINDGSCCTFNVVNSNIDTTSVAISQPNNSDEPILISRSWLPMRTLSLIEALTTQSDIQVQSNTQSAINSGNYSVLVDVIREITYIQGRAGMYVRVLIGPSSILPSIFKVSNQTWISFNMDMDVLHGAYDHVMTVNINEFSNEEWDIKKPCEILSKYCYAFKPIDYECVGVSDQVTQVILK</sequence>
<dbReference type="AlphaFoldDB" id="A0AAD5XD26"/>